<dbReference type="GO" id="GO:0000329">
    <property type="term" value="C:fungal-type vacuole membrane"/>
    <property type="evidence" value="ECO:0007669"/>
    <property type="project" value="EnsemblFungi"/>
</dbReference>
<keyword evidence="5 7" id="KW-0472">Membrane</keyword>
<dbReference type="GeneID" id="30145817"/>
<dbReference type="PANTHER" id="PTHR21535:SF51">
    <property type="entry name" value="MANGANESE RESISTANCE PROTEIN MNR2"/>
    <property type="match status" value="1"/>
</dbReference>
<comment type="subcellular location">
    <subcellularLocation>
        <location evidence="1">Membrane</location>
        <topology evidence="1">Multi-pass membrane protein</topology>
    </subcellularLocation>
</comment>
<reference evidence="9" key="1">
    <citation type="submission" date="2016-05" db="EMBL/GenBank/DDBJ databases">
        <title>Comparative genomics of biotechnologically important yeasts.</title>
        <authorList>
            <consortium name="DOE Joint Genome Institute"/>
            <person name="Riley R."/>
            <person name="Haridas S."/>
            <person name="Wolfe K.H."/>
            <person name="Lopes M.R."/>
            <person name="Hittinger C.T."/>
            <person name="Goker M."/>
            <person name="Salamov A."/>
            <person name="Wisecaver J."/>
            <person name="Long T.M."/>
            <person name="Aerts A.L."/>
            <person name="Barry K."/>
            <person name="Choi C."/>
            <person name="Clum A."/>
            <person name="Coughlan A.Y."/>
            <person name="Deshpande S."/>
            <person name="Douglass A.P."/>
            <person name="Hanson S.J."/>
            <person name="Klenk H.-P."/>
            <person name="Labutti K."/>
            <person name="Lapidus A."/>
            <person name="Lindquist E."/>
            <person name="Lipzen A."/>
            <person name="Meier-Kolthoff J.P."/>
            <person name="Ohm R.A."/>
            <person name="Otillar R.P."/>
            <person name="Pangilinan J."/>
            <person name="Peng Y."/>
            <person name="Rokas A."/>
            <person name="Rosa C.A."/>
            <person name="Scheuner C."/>
            <person name="Sibirny A.A."/>
            <person name="Slot J.C."/>
            <person name="Stielow J.B."/>
            <person name="Sun H."/>
            <person name="Kurtzman C.P."/>
            <person name="Blackwell M."/>
            <person name="Grigoriev I.V."/>
            <person name="Jeffries T.W."/>
        </authorList>
    </citation>
    <scope>NUCLEOTIDE SEQUENCE [LARGE SCALE GENOMIC DNA]</scope>
    <source>
        <strain evidence="9">NRRL Y-12698</strain>
    </source>
</reference>
<evidence type="ECO:0000256" key="5">
    <source>
        <dbReference type="ARBA" id="ARBA00023136"/>
    </source>
</evidence>
<dbReference type="InterPro" id="IPR045863">
    <property type="entry name" value="CorA_TM1_TM2"/>
</dbReference>
<keyword evidence="4 7" id="KW-1133">Transmembrane helix</keyword>
<sequence length="1054" mass="117879">MLSPKDAANEGDTGRSNIIPKVSSVPEVVSSSVPALQLTPENLHIPAISVNSTNPETVTVTLQAAPDARTTGTGLASLDALSKIPEGFGYDNASPTQSIRLNRGSGGSVNVHYKTGTPSGVDLLDHGVGNSEPKSVHRSAGPTTIPPVGPKIPAGTTISHSHNPPRNPARPPGSPTSPNMPSGYLPLQKTLSHNSIATTGSNNPTYFDHRQFQNGSQRKARRPSGLKFQQGEYSPPYVSPLQQRTKSVSGKRRVRSQSMAFQAEAPVPQGYTPGIRSQMASTYMAPETLPLTALNLRNYGTQPQLTRHQSMADPALNFGVSDYNYFNRPYQDEEFDPLDDFSPDSVEDEFTSQPSSRRMSQDSSIDDVFAPLEDYNGSDIAARKEWPDLSVLEDFCLEEMEELKEKILNERGNIRLVLPNDSGLELGDEYPDNEERVNFNYPLVSNVDTPLLNPKRVNEIETGLGRLRPVRAVPWAAAKKVSGKAPKPVRPPLLTGPSNYEKDEFRFTYFREDLEATVHLATLSGLSLGTITSGRQPLREQFAELFHYKVYTQKPTPVKRDSTSTPLTKRDASAKRDSTPFRGEQMDSPRELKISSSPPPEGNHLPHAIPRNTPLESPAPSVIEDYLKDPIPFWLDVMDPTDDEMKAISKAFGIHPLTNEDIILGELREKVELFKDYYFICFRSWDIFHEKRKTRAKELKRKQRLESIQSSEASGIAIKFRRIFGLQRKTSVYSDPALVSQDSTNHRLKKRDELVPMNVYMVVFRDAILTFHYSATPHTANVRKRIRLLKDYMQPSSDWISFSMCDDIVDQFAPMVENIEDEVNYIEDYILKMHDMADNSDDDSSSDDDDEKPELRRRGSVADKKSIRSHYSKVSGTSSSSNSSSWSRSAKWEEQSMMLRRIGVCRNRVSSVLRLLGSKADVVKGIAKRLNEHWDSGPRSDIGMYLGDIQDHIVTMVQSLNHYENLLSRAHSNFLAQCNINEAKVSNNMNDTLGRISIAATVVVPLNIVTGLWGMNVEVPGQFYEGVWCFNLIVCGMVIFSYLSWRYMKRVTGL</sequence>
<dbReference type="Proteomes" id="UP000094336">
    <property type="component" value="Unassembled WGS sequence"/>
</dbReference>
<keyword evidence="3 7" id="KW-0812">Transmembrane</keyword>
<name>A0A1E3QVI3_9ASCO</name>
<evidence type="ECO:0000313" key="8">
    <source>
        <dbReference type="EMBL" id="ODQ81676.1"/>
    </source>
</evidence>
<protein>
    <submittedName>
        <fullName evidence="8">Uncharacterized protein</fullName>
    </submittedName>
</protein>
<feature type="region of interest" description="Disordered" evidence="6">
    <location>
        <begin position="1"/>
        <end position="24"/>
    </location>
</feature>
<dbReference type="STRING" id="984486.A0A1E3QVI3"/>
<feature type="compositionally biased region" description="Low complexity" evidence="6">
    <location>
        <begin position="872"/>
        <end position="887"/>
    </location>
</feature>
<accession>A0A1E3QVI3</accession>
<dbReference type="Pfam" id="PF01544">
    <property type="entry name" value="CorA"/>
    <property type="match status" value="2"/>
</dbReference>
<comment type="similarity">
    <text evidence="2">Belongs to the CorA metal ion transporter (MIT) (TC 1.A.35) family.</text>
</comment>
<evidence type="ECO:0000256" key="7">
    <source>
        <dbReference type="SAM" id="Phobius"/>
    </source>
</evidence>
<dbReference type="AlphaFoldDB" id="A0A1E3QVI3"/>
<feature type="transmembrane region" description="Helical" evidence="7">
    <location>
        <begin position="1027"/>
        <end position="1045"/>
    </location>
</feature>
<feature type="region of interest" description="Disordered" evidence="6">
    <location>
        <begin position="125"/>
        <end position="240"/>
    </location>
</feature>
<dbReference type="Gene3D" id="1.20.58.340">
    <property type="entry name" value="Magnesium transport protein CorA, transmembrane region"/>
    <property type="match status" value="2"/>
</dbReference>
<evidence type="ECO:0000256" key="6">
    <source>
        <dbReference type="SAM" id="MobiDB-lite"/>
    </source>
</evidence>
<evidence type="ECO:0000256" key="3">
    <source>
        <dbReference type="ARBA" id="ARBA00022692"/>
    </source>
</evidence>
<dbReference type="CDD" id="cd12829">
    <property type="entry name" value="Alr1p-like"/>
    <property type="match status" value="1"/>
</dbReference>
<feature type="region of interest" description="Disordered" evidence="6">
    <location>
        <begin position="556"/>
        <end position="616"/>
    </location>
</feature>
<evidence type="ECO:0000313" key="9">
    <source>
        <dbReference type="Proteomes" id="UP000094336"/>
    </source>
</evidence>
<dbReference type="PANTHER" id="PTHR21535">
    <property type="entry name" value="MAGNESIUM AND COBALT TRANSPORT PROTEIN/MITOCHONDRIAL IMPORT INNER MEMBRANE TRANSLOCASE SUBUNIT TIM8"/>
    <property type="match status" value="1"/>
</dbReference>
<evidence type="ECO:0000256" key="1">
    <source>
        <dbReference type="ARBA" id="ARBA00004141"/>
    </source>
</evidence>
<feature type="compositionally biased region" description="Acidic residues" evidence="6">
    <location>
        <begin position="332"/>
        <end position="350"/>
    </location>
</feature>
<feature type="compositionally biased region" description="Basic and acidic residues" evidence="6">
    <location>
        <begin position="853"/>
        <end position="866"/>
    </location>
</feature>
<dbReference type="OrthoDB" id="29879at2759"/>
<feature type="compositionally biased region" description="Polar residues" evidence="6">
    <location>
        <begin position="189"/>
        <end position="205"/>
    </location>
</feature>
<evidence type="ECO:0000256" key="2">
    <source>
        <dbReference type="ARBA" id="ARBA00009765"/>
    </source>
</evidence>
<gene>
    <name evidence="8" type="ORF">BABINDRAFT_159934</name>
</gene>
<dbReference type="InterPro" id="IPR045861">
    <property type="entry name" value="CorA_cytoplasmic_dom"/>
</dbReference>
<proteinExistence type="inferred from homology"/>
<dbReference type="SUPFAM" id="SSF143865">
    <property type="entry name" value="CorA soluble domain-like"/>
    <property type="match status" value="1"/>
</dbReference>
<dbReference type="RefSeq" id="XP_018987004.1">
    <property type="nucleotide sequence ID" value="XM_019127964.1"/>
</dbReference>
<keyword evidence="9" id="KW-1185">Reference proteome</keyword>
<dbReference type="Gene3D" id="3.30.460.20">
    <property type="entry name" value="CorA soluble domain-like"/>
    <property type="match status" value="1"/>
</dbReference>
<feature type="compositionally biased region" description="Pro residues" evidence="6">
    <location>
        <begin position="165"/>
        <end position="175"/>
    </location>
</feature>
<feature type="region of interest" description="Disordered" evidence="6">
    <location>
        <begin position="332"/>
        <end position="364"/>
    </location>
</feature>
<dbReference type="EMBL" id="KV454427">
    <property type="protein sequence ID" value="ODQ81676.1"/>
    <property type="molecule type" value="Genomic_DNA"/>
</dbReference>
<dbReference type="SUPFAM" id="SSF144083">
    <property type="entry name" value="Magnesium transport protein CorA, transmembrane region"/>
    <property type="match status" value="1"/>
</dbReference>
<feature type="compositionally biased region" description="Basic and acidic residues" evidence="6">
    <location>
        <begin position="558"/>
        <end position="593"/>
    </location>
</feature>
<feature type="compositionally biased region" description="Polar residues" evidence="6">
    <location>
        <begin position="351"/>
        <end position="363"/>
    </location>
</feature>
<feature type="region of interest" description="Disordered" evidence="6">
    <location>
        <begin position="837"/>
        <end position="887"/>
    </location>
</feature>
<dbReference type="InterPro" id="IPR002523">
    <property type="entry name" value="MgTranspt_CorA/ZnTranspt_ZntB"/>
</dbReference>
<organism evidence="8 9">
    <name type="scientific">Babjeviella inositovora NRRL Y-12698</name>
    <dbReference type="NCBI Taxonomy" id="984486"/>
    <lineage>
        <taxon>Eukaryota</taxon>
        <taxon>Fungi</taxon>
        <taxon>Dikarya</taxon>
        <taxon>Ascomycota</taxon>
        <taxon>Saccharomycotina</taxon>
        <taxon>Pichiomycetes</taxon>
        <taxon>Serinales incertae sedis</taxon>
        <taxon>Babjeviella</taxon>
    </lineage>
</organism>
<dbReference type="InterPro" id="IPR044089">
    <property type="entry name" value="Alr1-like"/>
</dbReference>
<evidence type="ECO:0000256" key="4">
    <source>
        <dbReference type="ARBA" id="ARBA00022989"/>
    </source>
</evidence>
<dbReference type="GO" id="GO:0015095">
    <property type="term" value="F:magnesium ion transmembrane transporter activity"/>
    <property type="evidence" value="ECO:0007669"/>
    <property type="project" value="InterPro"/>
</dbReference>
<dbReference type="GO" id="GO:1990816">
    <property type="term" value="C:vacuole-mitochondrion membrane contact site"/>
    <property type="evidence" value="ECO:0007669"/>
    <property type="project" value="EnsemblFungi"/>
</dbReference>
<feature type="compositionally biased region" description="Acidic residues" evidence="6">
    <location>
        <begin position="838"/>
        <end position="852"/>
    </location>
</feature>
<dbReference type="GO" id="GO:0010961">
    <property type="term" value="P:intracellular magnesium ion homeostasis"/>
    <property type="evidence" value="ECO:0007669"/>
    <property type="project" value="EnsemblFungi"/>
</dbReference>